<gene>
    <name evidence="1" type="ORF">MFLAVUS_002109</name>
</gene>
<reference evidence="1 2" key="1">
    <citation type="submission" date="2024-04" db="EMBL/GenBank/DDBJ databases">
        <title>genome sequences of Mucor flavus KT1a and Helicostylum pulchrum KT1b strains isolated from the surface of a dry-aged beef.</title>
        <authorList>
            <person name="Toyotome T."/>
            <person name="Hosono M."/>
            <person name="Torimaru M."/>
            <person name="Fukuda K."/>
            <person name="Mikami N."/>
        </authorList>
    </citation>
    <scope>NUCLEOTIDE SEQUENCE [LARGE SCALE GENOMIC DNA]</scope>
    <source>
        <strain evidence="1 2">KT1a</strain>
    </source>
</reference>
<evidence type="ECO:0000313" key="2">
    <source>
        <dbReference type="Proteomes" id="UP001473302"/>
    </source>
</evidence>
<dbReference type="EMBL" id="BAABUK010000003">
    <property type="protein sequence ID" value="GAA5808714.1"/>
    <property type="molecule type" value="Genomic_DNA"/>
</dbReference>
<dbReference type="Proteomes" id="UP001473302">
    <property type="component" value="Unassembled WGS sequence"/>
</dbReference>
<protein>
    <submittedName>
        <fullName evidence="1">Uncharacterized protein</fullName>
    </submittedName>
</protein>
<sequence length="489" mass="56985">MEKGKEYIYELSMSREARQEMALKKEGICETRKKYMIDIKKLSEQPVLERLLGIRAKLSVVKRDRSSYLKLEDILPIRLQIEDEMKKLSDLRGGRLLDESRELNRTDDILDEVLQMLSLSFLSLGKKREGTAVYSLVMAIKHIFDRLEEFGVYEEEYLKPYKAKLDEINLILNGEDKCQELPETVLEVLRYKYMQCNHIYKNLINTIREVSPELIPIRDKLLRIRRHLASICCRSDYSPSDIKQLQEKIRKIDNLRVDGKFLSEDGVTIPTGQAVIVNLLEQLYFWSHDLILVCSNEFSPALQTVRERLLGIKAQLERLELTHKWTLRQTDLFTYQHQLHDIVKMRYHDETEETETNTELVGKFLDNKGEAPEGQTILEFLLHKCYRIIFVLLCESTPVSEALAPVYNQLTTVRQCLLAVKKTGSPCSPEELYPYQMKLASIENLRKNGNFYDDRGSLPEGQALCVDVLEECYLILESLRDESEDTQSE</sequence>
<keyword evidence="2" id="KW-1185">Reference proteome</keyword>
<dbReference type="Pfam" id="PF10303">
    <property type="entry name" value="DUF2408"/>
    <property type="match status" value="2"/>
</dbReference>
<name>A0ABP9YPD4_9FUNG</name>
<dbReference type="PANTHER" id="PTHR28086">
    <property type="entry name" value="UPF0662 PROTEIN YPL260W"/>
    <property type="match status" value="1"/>
</dbReference>
<dbReference type="PANTHER" id="PTHR28086:SF1">
    <property type="entry name" value="CU(2+) SUPPRESSING AND BLEOMYCIN SENSITIVE PROTEIN 1"/>
    <property type="match status" value="1"/>
</dbReference>
<organism evidence="1 2">
    <name type="scientific">Mucor flavus</name>
    <dbReference type="NCBI Taxonomy" id="439312"/>
    <lineage>
        <taxon>Eukaryota</taxon>
        <taxon>Fungi</taxon>
        <taxon>Fungi incertae sedis</taxon>
        <taxon>Mucoromycota</taxon>
        <taxon>Mucoromycotina</taxon>
        <taxon>Mucoromycetes</taxon>
        <taxon>Mucorales</taxon>
        <taxon>Mucorineae</taxon>
        <taxon>Mucoraceae</taxon>
        <taxon>Mucor</taxon>
    </lineage>
</organism>
<proteinExistence type="predicted"/>
<accession>A0ABP9YPD4</accession>
<dbReference type="InterPro" id="IPR018810">
    <property type="entry name" value="UPF0662"/>
</dbReference>
<evidence type="ECO:0000313" key="1">
    <source>
        <dbReference type="EMBL" id="GAA5808714.1"/>
    </source>
</evidence>
<comment type="caution">
    <text evidence="1">The sequence shown here is derived from an EMBL/GenBank/DDBJ whole genome shotgun (WGS) entry which is preliminary data.</text>
</comment>